<sequence length="323" mass="35176">MRTYADSWLKVEEGLGGVRPVLKGSADELRAQFGGLLAALAPGYPQPSGSVKTEDGTLDAIKYRIYIPTGLGDGGGLPVGVYYHPGGFVLGQSEADEVLCRHIAENTKSIIFSVQYRLSPEHKAPAHLQDTMKAFEWANENATKFGGDPNKMYTIGVSAGAGLALAVARKVTLGQSTASRDAVKGIVSFGPYTLHQDNIPQAYKSTYTSHEENGENVPVIDATTMRQFFELAGLSPEDRDYFPALDQGHHKHFPPTYIVTCEFDPLRDDGLVMAQSLKAAGVPVKADHYDGLPHCFWLFPSLPETEVFMKNAVDGVKWVINQM</sequence>
<dbReference type="RefSeq" id="XP_060283629.1">
    <property type="nucleotide sequence ID" value="XM_060432986.1"/>
</dbReference>
<keyword evidence="4" id="KW-1185">Reference proteome</keyword>
<proteinExistence type="predicted"/>
<dbReference type="InterPro" id="IPR029058">
    <property type="entry name" value="AB_hydrolase_fold"/>
</dbReference>
<dbReference type="InterPro" id="IPR013094">
    <property type="entry name" value="AB_hydrolase_3"/>
</dbReference>
<dbReference type="Pfam" id="PF07859">
    <property type="entry name" value="Abhydrolase_3"/>
    <property type="match status" value="1"/>
</dbReference>
<evidence type="ECO:0000259" key="2">
    <source>
        <dbReference type="Pfam" id="PF07859"/>
    </source>
</evidence>
<protein>
    <submittedName>
        <fullName evidence="3">Alpha/Beta hydrolase protein</fullName>
    </submittedName>
</protein>
<dbReference type="PANTHER" id="PTHR48081">
    <property type="entry name" value="AB HYDROLASE SUPERFAMILY PROTEIN C4A8.06C"/>
    <property type="match status" value="1"/>
</dbReference>
<evidence type="ECO:0000313" key="3">
    <source>
        <dbReference type="EMBL" id="KAK1767416.1"/>
    </source>
</evidence>
<gene>
    <name evidence="3" type="ORF">QBC33DRAFT_68135</name>
</gene>
<accession>A0AAJ0C030</accession>
<name>A0AAJ0C030_9PEZI</name>
<organism evidence="3 4">
    <name type="scientific">Phialemonium atrogriseum</name>
    <dbReference type="NCBI Taxonomy" id="1093897"/>
    <lineage>
        <taxon>Eukaryota</taxon>
        <taxon>Fungi</taxon>
        <taxon>Dikarya</taxon>
        <taxon>Ascomycota</taxon>
        <taxon>Pezizomycotina</taxon>
        <taxon>Sordariomycetes</taxon>
        <taxon>Sordariomycetidae</taxon>
        <taxon>Cephalothecales</taxon>
        <taxon>Cephalothecaceae</taxon>
        <taxon>Phialemonium</taxon>
    </lineage>
</organism>
<dbReference type="Gene3D" id="3.40.50.1820">
    <property type="entry name" value="alpha/beta hydrolase"/>
    <property type="match status" value="1"/>
</dbReference>
<dbReference type="GO" id="GO:0016787">
    <property type="term" value="F:hydrolase activity"/>
    <property type="evidence" value="ECO:0007669"/>
    <property type="project" value="UniProtKB-KW"/>
</dbReference>
<dbReference type="AlphaFoldDB" id="A0AAJ0C030"/>
<dbReference type="Proteomes" id="UP001244011">
    <property type="component" value="Unassembled WGS sequence"/>
</dbReference>
<feature type="domain" description="Alpha/beta hydrolase fold-3" evidence="2">
    <location>
        <begin position="81"/>
        <end position="297"/>
    </location>
</feature>
<dbReference type="SUPFAM" id="SSF53474">
    <property type="entry name" value="alpha/beta-Hydrolases"/>
    <property type="match status" value="1"/>
</dbReference>
<dbReference type="InterPro" id="IPR050300">
    <property type="entry name" value="GDXG_lipolytic_enzyme"/>
</dbReference>
<reference evidence="3" key="1">
    <citation type="submission" date="2023-06" db="EMBL/GenBank/DDBJ databases">
        <title>Genome-scale phylogeny and comparative genomics of the fungal order Sordariales.</title>
        <authorList>
            <consortium name="Lawrence Berkeley National Laboratory"/>
            <person name="Hensen N."/>
            <person name="Bonometti L."/>
            <person name="Westerberg I."/>
            <person name="Brannstrom I.O."/>
            <person name="Guillou S."/>
            <person name="Cros-Aarteil S."/>
            <person name="Calhoun S."/>
            <person name="Haridas S."/>
            <person name="Kuo A."/>
            <person name="Mondo S."/>
            <person name="Pangilinan J."/>
            <person name="Riley R."/>
            <person name="Labutti K."/>
            <person name="Andreopoulos B."/>
            <person name="Lipzen A."/>
            <person name="Chen C."/>
            <person name="Yanf M."/>
            <person name="Daum C."/>
            <person name="Ng V."/>
            <person name="Clum A."/>
            <person name="Steindorff A."/>
            <person name="Ohm R."/>
            <person name="Martin F."/>
            <person name="Silar P."/>
            <person name="Natvig D."/>
            <person name="Lalanne C."/>
            <person name="Gautier V."/>
            <person name="Ament-Velasquez S.L."/>
            <person name="Kruys A."/>
            <person name="Hutchinson M.I."/>
            <person name="Powell A.J."/>
            <person name="Barry K."/>
            <person name="Miller A.N."/>
            <person name="Grigoriev I.V."/>
            <person name="Debuchy R."/>
            <person name="Gladieux P."/>
            <person name="Thoren M.H."/>
            <person name="Johannesson H."/>
        </authorList>
    </citation>
    <scope>NUCLEOTIDE SEQUENCE</scope>
    <source>
        <strain evidence="3">8032-3</strain>
    </source>
</reference>
<keyword evidence="1 3" id="KW-0378">Hydrolase</keyword>
<evidence type="ECO:0000313" key="4">
    <source>
        <dbReference type="Proteomes" id="UP001244011"/>
    </source>
</evidence>
<comment type="caution">
    <text evidence="3">The sequence shown here is derived from an EMBL/GenBank/DDBJ whole genome shotgun (WGS) entry which is preliminary data.</text>
</comment>
<dbReference type="GeneID" id="85316173"/>
<evidence type="ECO:0000256" key="1">
    <source>
        <dbReference type="ARBA" id="ARBA00022801"/>
    </source>
</evidence>
<dbReference type="PANTHER" id="PTHR48081:SF8">
    <property type="entry name" value="ALPHA_BETA HYDROLASE FOLD-3 DOMAIN-CONTAINING PROTEIN-RELATED"/>
    <property type="match status" value="1"/>
</dbReference>
<dbReference type="EMBL" id="MU839008">
    <property type="protein sequence ID" value="KAK1767416.1"/>
    <property type="molecule type" value="Genomic_DNA"/>
</dbReference>